<reference evidence="2 3" key="1">
    <citation type="submission" date="2019-04" db="EMBL/GenBank/DDBJ databases">
        <title>Chromosome genome assembly for Takifugu flavidus.</title>
        <authorList>
            <person name="Xiao S."/>
        </authorList>
    </citation>
    <scope>NUCLEOTIDE SEQUENCE [LARGE SCALE GENOMIC DNA]</scope>
    <source>
        <strain evidence="2">HTHZ2018</strain>
        <tissue evidence="2">Muscle</tissue>
    </source>
</reference>
<gene>
    <name evidence="2" type="ORF">D4764_09G0009450</name>
</gene>
<proteinExistence type="predicted"/>
<organism evidence="2 3">
    <name type="scientific">Takifugu flavidus</name>
    <name type="common">sansaifugu</name>
    <dbReference type="NCBI Taxonomy" id="433684"/>
    <lineage>
        <taxon>Eukaryota</taxon>
        <taxon>Metazoa</taxon>
        <taxon>Chordata</taxon>
        <taxon>Craniata</taxon>
        <taxon>Vertebrata</taxon>
        <taxon>Euteleostomi</taxon>
        <taxon>Actinopterygii</taxon>
        <taxon>Neopterygii</taxon>
        <taxon>Teleostei</taxon>
        <taxon>Neoteleostei</taxon>
        <taxon>Acanthomorphata</taxon>
        <taxon>Eupercaria</taxon>
        <taxon>Tetraodontiformes</taxon>
        <taxon>Tetradontoidea</taxon>
        <taxon>Tetraodontidae</taxon>
        <taxon>Takifugu</taxon>
    </lineage>
</organism>
<feature type="compositionally biased region" description="Polar residues" evidence="1">
    <location>
        <begin position="236"/>
        <end position="258"/>
    </location>
</feature>
<dbReference type="AlphaFoldDB" id="A0A5C6MMH7"/>
<sequence>MTNGVLEDLLPDLYQGTTELLDSLRINLAAPDGPIHNVPEELPAYSSHMRSGSVVDQVEPRDMPPQTIDHQNWQLRHWHPVLFTNESRFNLSTCDNVKGSGDAVENVMLPSTSFSMTGLVSLVAGRCWSHCSGTEAVLQDCRELGNRSSPPGLQRAREQKQSSRTAESSGTEAVLQDCRELGNRSSPPGLQRAREQKQSSRTAESSGTEAVLQDCRELGNRSSPPGLQRARKQKQSSRTAESSEQKQSSRTAESSGTGSALLRASNRHEDLKHAGKKDQAKPQTNTLALTGRRTHLK</sequence>
<feature type="region of interest" description="Disordered" evidence="1">
    <location>
        <begin position="146"/>
        <end position="297"/>
    </location>
</feature>
<evidence type="ECO:0000256" key="1">
    <source>
        <dbReference type="SAM" id="MobiDB-lite"/>
    </source>
</evidence>
<comment type="caution">
    <text evidence="2">The sequence shown here is derived from an EMBL/GenBank/DDBJ whole genome shotgun (WGS) entry which is preliminary data.</text>
</comment>
<dbReference type="Proteomes" id="UP000324091">
    <property type="component" value="Chromosome 9"/>
</dbReference>
<feature type="compositionally biased region" description="Polar residues" evidence="1">
    <location>
        <begin position="162"/>
        <end position="171"/>
    </location>
</feature>
<keyword evidence="3" id="KW-1185">Reference proteome</keyword>
<evidence type="ECO:0000313" key="2">
    <source>
        <dbReference type="EMBL" id="TWW55895.1"/>
    </source>
</evidence>
<accession>A0A5C6MMH7</accession>
<feature type="compositionally biased region" description="Polar residues" evidence="1">
    <location>
        <begin position="199"/>
        <end position="208"/>
    </location>
</feature>
<feature type="compositionally biased region" description="Basic and acidic residues" evidence="1">
    <location>
        <begin position="266"/>
        <end position="280"/>
    </location>
</feature>
<evidence type="ECO:0000313" key="3">
    <source>
        <dbReference type="Proteomes" id="UP000324091"/>
    </source>
</evidence>
<dbReference type="EMBL" id="RHFK02000022">
    <property type="protein sequence ID" value="TWW55895.1"/>
    <property type="molecule type" value="Genomic_DNA"/>
</dbReference>
<protein>
    <submittedName>
        <fullName evidence="2">Uncharacterized protein</fullName>
    </submittedName>
</protein>
<name>A0A5C6MMH7_9TELE</name>